<sequence>MICSDTARTFSNRYSQDLHDLFRDIAPAEFHPPLDRHNISITIYETHLARTNYFYSYVDSGPSSPYDSDRGKNKKEEKQALTTRLTAATRAVRWPFDRGGREHVSDTVVIRLCRGTLGWRERSKNLGTFREHGVVVARWLCFLIERLRARYFRVSDGLSTR</sequence>
<reference evidence="1" key="1">
    <citation type="submission" date="2020-08" db="EMBL/GenBank/DDBJ databases">
        <title>Genome sequencing and assembly of the red palm weevil Rhynchophorus ferrugineus.</title>
        <authorList>
            <person name="Dias G.B."/>
            <person name="Bergman C.M."/>
            <person name="Manee M."/>
        </authorList>
    </citation>
    <scope>NUCLEOTIDE SEQUENCE</scope>
    <source>
        <strain evidence="1">AA-2017</strain>
        <tissue evidence="1">Whole larva</tissue>
    </source>
</reference>
<dbReference type="Proteomes" id="UP000625711">
    <property type="component" value="Unassembled WGS sequence"/>
</dbReference>
<dbReference type="AlphaFoldDB" id="A0A834I8B2"/>
<keyword evidence="2" id="KW-1185">Reference proteome</keyword>
<evidence type="ECO:0000313" key="2">
    <source>
        <dbReference type="Proteomes" id="UP000625711"/>
    </source>
</evidence>
<dbReference type="EMBL" id="JAACXV010013455">
    <property type="protein sequence ID" value="KAF7273383.1"/>
    <property type="molecule type" value="Genomic_DNA"/>
</dbReference>
<accession>A0A834I8B2</accession>
<evidence type="ECO:0000313" key="1">
    <source>
        <dbReference type="EMBL" id="KAF7273383.1"/>
    </source>
</evidence>
<gene>
    <name evidence="1" type="ORF">GWI33_013898</name>
</gene>
<proteinExistence type="predicted"/>
<name>A0A834I8B2_RHYFE</name>
<comment type="caution">
    <text evidence="1">The sequence shown here is derived from an EMBL/GenBank/DDBJ whole genome shotgun (WGS) entry which is preliminary data.</text>
</comment>
<organism evidence="1 2">
    <name type="scientific">Rhynchophorus ferrugineus</name>
    <name type="common">Red palm weevil</name>
    <name type="synonym">Curculio ferrugineus</name>
    <dbReference type="NCBI Taxonomy" id="354439"/>
    <lineage>
        <taxon>Eukaryota</taxon>
        <taxon>Metazoa</taxon>
        <taxon>Ecdysozoa</taxon>
        <taxon>Arthropoda</taxon>
        <taxon>Hexapoda</taxon>
        <taxon>Insecta</taxon>
        <taxon>Pterygota</taxon>
        <taxon>Neoptera</taxon>
        <taxon>Endopterygota</taxon>
        <taxon>Coleoptera</taxon>
        <taxon>Polyphaga</taxon>
        <taxon>Cucujiformia</taxon>
        <taxon>Curculionidae</taxon>
        <taxon>Dryophthorinae</taxon>
        <taxon>Rhynchophorus</taxon>
    </lineage>
</organism>
<protein>
    <submittedName>
        <fullName evidence="1">Uncharacterized protein</fullName>
    </submittedName>
</protein>